<evidence type="ECO:0000256" key="1">
    <source>
        <dbReference type="SAM" id="MobiDB-lite"/>
    </source>
</evidence>
<evidence type="ECO:0000313" key="3">
    <source>
        <dbReference type="Proteomes" id="UP000825729"/>
    </source>
</evidence>
<gene>
    <name evidence="2" type="ORF">H6P81_001835</name>
</gene>
<comment type="caution">
    <text evidence="2">The sequence shown here is derived from an EMBL/GenBank/DDBJ whole genome shotgun (WGS) entry which is preliminary data.</text>
</comment>
<name>A0AAV7F838_ARIFI</name>
<dbReference type="AlphaFoldDB" id="A0AAV7F838"/>
<feature type="region of interest" description="Disordered" evidence="1">
    <location>
        <begin position="1"/>
        <end position="100"/>
    </location>
</feature>
<proteinExistence type="predicted"/>
<reference evidence="2 3" key="1">
    <citation type="submission" date="2021-07" db="EMBL/GenBank/DDBJ databases">
        <title>The Aristolochia fimbriata genome: insights into angiosperm evolution, floral development and chemical biosynthesis.</title>
        <authorList>
            <person name="Jiao Y."/>
        </authorList>
    </citation>
    <scope>NUCLEOTIDE SEQUENCE [LARGE SCALE GENOMIC DNA]</scope>
    <source>
        <strain evidence="2">IBCAS-2021</strain>
        <tissue evidence="2">Leaf</tissue>
    </source>
</reference>
<protein>
    <submittedName>
        <fullName evidence="2">Uncharacterized protein</fullName>
    </submittedName>
</protein>
<keyword evidence="3" id="KW-1185">Reference proteome</keyword>
<sequence length="131" mass="14820">MTKLRQDFPNSKKDKKHHYYGSYPDRRSVTRSQNRSKNTISPAHQARECAQNFGAVDPENQNAASEEEEQKCKRHQIGTKRCREGGGTGGRSSRERISRGRKTFMALGPSSAATRASDTTHVHFRLDIFVV</sequence>
<dbReference type="EMBL" id="JAINDJ010000002">
    <property type="protein sequence ID" value="KAG9457327.1"/>
    <property type="molecule type" value="Genomic_DNA"/>
</dbReference>
<feature type="compositionally biased region" description="Basic and acidic residues" evidence="1">
    <location>
        <begin position="1"/>
        <end position="12"/>
    </location>
</feature>
<organism evidence="2 3">
    <name type="scientific">Aristolochia fimbriata</name>
    <name type="common">White veined hardy Dutchman's pipe vine</name>
    <dbReference type="NCBI Taxonomy" id="158543"/>
    <lineage>
        <taxon>Eukaryota</taxon>
        <taxon>Viridiplantae</taxon>
        <taxon>Streptophyta</taxon>
        <taxon>Embryophyta</taxon>
        <taxon>Tracheophyta</taxon>
        <taxon>Spermatophyta</taxon>
        <taxon>Magnoliopsida</taxon>
        <taxon>Magnoliidae</taxon>
        <taxon>Piperales</taxon>
        <taxon>Aristolochiaceae</taxon>
        <taxon>Aristolochia</taxon>
    </lineage>
</organism>
<dbReference type="Proteomes" id="UP000825729">
    <property type="component" value="Unassembled WGS sequence"/>
</dbReference>
<feature type="compositionally biased region" description="Polar residues" evidence="1">
    <location>
        <begin position="30"/>
        <end position="42"/>
    </location>
</feature>
<accession>A0AAV7F838</accession>
<evidence type="ECO:0000313" key="2">
    <source>
        <dbReference type="EMBL" id="KAG9457327.1"/>
    </source>
</evidence>